<dbReference type="EMBL" id="AWGH01000061">
    <property type="protein sequence ID" value="ODN74254.1"/>
    <property type="molecule type" value="Genomic_DNA"/>
</dbReference>
<sequence>MPKSAPSKPLLTTKPYGALQTTVNKGGHPPKPSPTNTVALRSHHRPPSLICPLASSSFAVLLILSTRSPPHLLAHPHPMYFPPPPVFKHHKSMPLNAPFTVPSAPTSNTYTHILQLWSLLSPAPGPKPNLYTGQEGGLGCFRR</sequence>
<dbReference type="RefSeq" id="XP_019027801.1">
    <property type="nucleotide sequence ID" value="XM_019180219.1"/>
</dbReference>
<proteinExistence type="predicted"/>
<feature type="region of interest" description="Disordered" evidence="1">
    <location>
        <begin position="1"/>
        <end position="42"/>
    </location>
</feature>
<name>A0A1E3HD48_9TREE</name>
<evidence type="ECO:0000313" key="3">
    <source>
        <dbReference type="Proteomes" id="UP000094819"/>
    </source>
</evidence>
<comment type="caution">
    <text evidence="2">The sequence shown here is derived from an EMBL/GenBank/DDBJ whole genome shotgun (WGS) entry which is preliminary data.</text>
</comment>
<evidence type="ECO:0000313" key="2">
    <source>
        <dbReference type="EMBL" id="ODN74254.1"/>
    </source>
</evidence>
<protein>
    <submittedName>
        <fullName evidence="2">Uncharacterized protein</fullName>
    </submittedName>
</protein>
<dbReference type="GeneID" id="30197461"/>
<organism evidence="2 3">
    <name type="scientific">Cryptococcus wingfieldii CBS 7118</name>
    <dbReference type="NCBI Taxonomy" id="1295528"/>
    <lineage>
        <taxon>Eukaryota</taxon>
        <taxon>Fungi</taxon>
        <taxon>Dikarya</taxon>
        <taxon>Basidiomycota</taxon>
        <taxon>Agaricomycotina</taxon>
        <taxon>Tremellomycetes</taxon>
        <taxon>Tremellales</taxon>
        <taxon>Cryptococcaceae</taxon>
        <taxon>Cryptococcus</taxon>
    </lineage>
</organism>
<dbReference type="Proteomes" id="UP000094819">
    <property type="component" value="Unassembled WGS sequence"/>
</dbReference>
<gene>
    <name evidence="2" type="ORF">L198_08250</name>
</gene>
<keyword evidence="3" id="KW-1185">Reference proteome</keyword>
<accession>A0A1E3HD48</accession>
<dbReference type="AlphaFoldDB" id="A0A1E3HD48"/>
<reference evidence="2 3" key="1">
    <citation type="submission" date="2016-06" db="EMBL/GenBank/DDBJ databases">
        <title>Evolution of pathogenesis and genome organization in the Tremellales.</title>
        <authorList>
            <person name="Cuomo C."/>
            <person name="Litvintseva A."/>
            <person name="Heitman J."/>
            <person name="Chen Y."/>
            <person name="Sun S."/>
            <person name="Springer D."/>
            <person name="Dromer F."/>
            <person name="Young S."/>
            <person name="Zeng Q."/>
            <person name="Chapman S."/>
            <person name="Gujja S."/>
            <person name="Saif S."/>
            <person name="Birren B."/>
        </authorList>
    </citation>
    <scope>NUCLEOTIDE SEQUENCE [LARGE SCALE GENOMIC DNA]</scope>
    <source>
        <strain evidence="2 3">CBS 7118</strain>
    </source>
</reference>
<evidence type="ECO:0000256" key="1">
    <source>
        <dbReference type="SAM" id="MobiDB-lite"/>
    </source>
</evidence>